<feature type="compositionally biased region" description="Basic and acidic residues" evidence="1">
    <location>
        <begin position="117"/>
        <end position="133"/>
    </location>
</feature>
<organism evidence="2 3">
    <name type="scientific">Dovyalis caffra</name>
    <dbReference type="NCBI Taxonomy" id="77055"/>
    <lineage>
        <taxon>Eukaryota</taxon>
        <taxon>Viridiplantae</taxon>
        <taxon>Streptophyta</taxon>
        <taxon>Embryophyta</taxon>
        <taxon>Tracheophyta</taxon>
        <taxon>Spermatophyta</taxon>
        <taxon>Magnoliopsida</taxon>
        <taxon>eudicotyledons</taxon>
        <taxon>Gunneridae</taxon>
        <taxon>Pentapetalae</taxon>
        <taxon>rosids</taxon>
        <taxon>fabids</taxon>
        <taxon>Malpighiales</taxon>
        <taxon>Salicaceae</taxon>
        <taxon>Flacourtieae</taxon>
        <taxon>Dovyalis</taxon>
    </lineage>
</organism>
<gene>
    <name evidence="2" type="ORF">DCAF_LOCUS27387</name>
</gene>
<evidence type="ECO:0000256" key="1">
    <source>
        <dbReference type="SAM" id="MobiDB-lite"/>
    </source>
</evidence>
<feature type="region of interest" description="Disordered" evidence="1">
    <location>
        <begin position="117"/>
        <end position="145"/>
    </location>
</feature>
<accession>A0AAV1SV68</accession>
<dbReference type="AlphaFoldDB" id="A0AAV1SV68"/>
<proteinExistence type="predicted"/>
<evidence type="ECO:0000313" key="3">
    <source>
        <dbReference type="Proteomes" id="UP001314170"/>
    </source>
</evidence>
<name>A0AAV1SV68_9ROSI</name>
<dbReference type="Proteomes" id="UP001314170">
    <property type="component" value="Unassembled WGS sequence"/>
</dbReference>
<protein>
    <submittedName>
        <fullName evidence="2">Uncharacterized protein</fullName>
    </submittedName>
</protein>
<sequence length="145" mass="16685">MEELSHCGRTMPESLRVPYCLASDLEIPRAGEIKPATYRKTQPIKRSGRCQKTPIQLTDAINWPKQSRKYLLSVEAINRRGTQNERTIPNSAQNEAKYVQRIEPEYLEPKGKWVDLLRGRKSERGPQTEKNDSVKTASFPETFKP</sequence>
<comment type="caution">
    <text evidence="2">The sequence shown here is derived from an EMBL/GenBank/DDBJ whole genome shotgun (WGS) entry which is preliminary data.</text>
</comment>
<reference evidence="2 3" key="1">
    <citation type="submission" date="2024-01" db="EMBL/GenBank/DDBJ databases">
        <authorList>
            <person name="Waweru B."/>
        </authorList>
    </citation>
    <scope>NUCLEOTIDE SEQUENCE [LARGE SCALE GENOMIC DNA]</scope>
</reference>
<keyword evidence="3" id="KW-1185">Reference proteome</keyword>
<dbReference type="EMBL" id="CAWUPB010001197">
    <property type="protein sequence ID" value="CAK7357103.1"/>
    <property type="molecule type" value="Genomic_DNA"/>
</dbReference>
<evidence type="ECO:0000313" key="2">
    <source>
        <dbReference type="EMBL" id="CAK7357103.1"/>
    </source>
</evidence>